<feature type="compositionally biased region" description="Polar residues" evidence="2">
    <location>
        <begin position="14"/>
        <end position="29"/>
    </location>
</feature>
<dbReference type="EMBL" id="JH687405">
    <property type="protein sequence ID" value="EIM79346.1"/>
    <property type="molecule type" value="Genomic_DNA"/>
</dbReference>
<sequence>MVAEQHKTGPLSDPPQNQAAINAQTQYTAETAIPVRPQSPCVSLGGSPSPELPPLPTSDAEGGDGLDEEPMEQDGEGEYLAQVVAQPAPYPEGYAPLPNLVAPPMSRENSAPEPNGSLSANPVSEPDGSEIIPITSPDGASDNVFGVWEFLPDTLSICHRPGVCPDNCDVHRDHLRDVHASRPHPHDYAAALNARYRHIVAELHPDAERLATERVTARETALRAEFEVTLRDALTRQASEWRQERDRANARVADAEHKFHEAREEATRDVSRWSTRAADMTNNNKKLHEDLDVSERKVREFRRNLDEAHRQIRGTREELENEIARNSSLNTEVNDRLSEIAGLMDDQQRLKDDVEYYRRQSNPQERDIDSAEEDAISDTSSDAARKRKNAQVTKSFRDAARRQKEQARASSNSFGALDITTRDPSSSMKKRLRKNKGDKRKRPESMERTLGPDSNFDICAVLTELEAWIMMDAYRRFQNASARARLNSVLFTFQDTLDMSNTASANRFIVEHWPRLRDEGFMPVRPSSSSPTSARQPPEKRARTADESSSQTGPSQPPLPPPSQPPPPAGPSRPRYLGGRGDIHPLALQRTLPSNRFFSDRGQNARPLGRPEEPRMGGWGPPQRFENPRGARGGYAPPSGRGGYRGRTYDGYAVGPSFYNETFGPSGAWEDLPSGNEEYGQNMPFMGQFADRRERRRPRRGISAPNTYDNPDEWEQFYIASGQPLPLGVSTDSNGRPLRHHMLMHLMIHHIGPDREEYPPGRVGREMWRPELGRFTQEAVGILSVPGLLELTWEEFRMSEFLYEGTRRPHFPPNTSINRETVARQLRRAVRGSSEIADLEAWARRRRNLMAGRSEDDMSPWPTDSQPIQYNEQLLSQVLTRLGRAQSSSSSASASGPSTQRRSPTPRPDNDEDMQP</sequence>
<feature type="compositionally biased region" description="Basic and acidic residues" evidence="2">
    <location>
        <begin position="395"/>
        <end position="407"/>
    </location>
</feature>
<dbReference type="RefSeq" id="XP_007311490.1">
    <property type="nucleotide sequence ID" value="XM_007311428.1"/>
</dbReference>
<feature type="region of interest" description="Disordered" evidence="2">
    <location>
        <begin position="95"/>
        <end position="126"/>
    </location>
</feature>
<feature type="compositionally biased region" description="Basic residues" evidence="2">
    <location>
        <begin position="428"/>
        <end position="440"/>
    </location>
</feature>
<feature type="region of interest" description="Disordered" evidence="2">
    <location>
        <begin position="360"/>
        <end position="453"/>
    </location>
</feature>
<protein>
    <submittedName>
        <fullName evidence="3">Uncharacterized protein</fullName>
    </submittedName>
</protein>
<feature type="compositionally biased region" description="Acidic residues" evidence="2">
    <location>
        <begin position="61"/>
        <end position="77"/>
    </location>
</feature>
<dbReference type="AlphaFoldDB" id="R7RVU8"/>
<feature type="compositionally biased region" description="Polar residues" evidence="2">
    <location>
        <begin position="526"/>
        <end position="535"/>
    </location>
</feature>
<keyword evidence="1" id="KW-0175">Coiled coil</keyword>
<evidence type="ECO:0000313" key="3">
    <source>
        <dbReference type="EMBL" id="EIM79346.1"/>
    </source>
</evidence>
<evidence type="ECO:0000313" key="4">
    <source>
        <dbReference type="Proteomes" id="UP000053927"/>
    </source>
</evidence>
<feature type="compositionally biased region" description="Basic and acidic residues" evidence="2">
    <location>
        <begin position="537"/>
        <end position="546"/>
    </location>
</feature>
<feature type="compositionally biased region" description="Low complexity" evidence="2">
    <location>
        <begin position="887"/>
        <end position="903"/>
    </location>
</feature>
<reference evidence="4" key="1">
    <citation type="journal article" date="2012" name="Science">
        <title>The Paleozoic origin of enzymatic lignin decomposition reconstructed from 31 fungal genomes.</title>
        <authorList>
            <person name="Floudas D."/>
            <person name="Binder M."/>
            <person name="Riley R."/>
            <person name="Barry K."/>
            <person name="Blanchette R.A."/>
            <person name="Henrissat B."/>
            <person name="Martinez A.T."/>
            <person name="Otillar R."/>
            <person name="Spatafora J.W."/>
            <person name="Yadav J.S."/>
            <person name="Aerts A."/>
            <person name="Benoit I."/>
            <person name="Boyd A."/>
            <person name="Carlson A."/>
            <person name="Copeland A."/>
            <person name="Coutinho P.M."/>
            <person name="de Vries R.P."/>
            <person name="Ferreira P."/>
            <person name="Findley K."/>
            <person name="Foster B."/>
            <person name="Gaskell J."/>
            <person name="Glotzer D."/>
            <person name="Gorecki P."/>
            <person name="Heitman J."/>
            <person name="Hesse C."/>
            <person name="Hori C."/>
            <person name="Igarashi K."/>
            <person name="Jurgens J.A."/>
            <person name="Kallen N."/>
            <person name="Kersten P."/>
            <person name="Kohler A."/>
            <person name="Kuees U."/>
            <person name="Kumar T.K.A."/>
            <person name="Kuo A."/>
            <person name="LaButti K."/>
            <person name="Larrondo L.F."/>
            <person name="Lindquist E."/>
            <person name="Ling A."/>
            <person name="Lombard V."/>
            <person name="Lucas S."/>
            <person name="Lundell T."/>
            <person name="Martin R."/>
            <person name="McLaughlin D.J."/>
            <person name="Morgenstern I."/>
            <person name="Morin E."/>
            <person name="Murat C."/>
            <person name="Nagy L.G."/>
            <person name="Nolan M."/>
            <person name="Ohm R.A."/>
            <person name="Patyshakuliyeva A."/>
            <person name="Rokas A."/>
            <person name="Ruiz-Duenas F.J."/>
            <person name="Sabat G."/>
            <person name="Salamov A."/>
            <person name="Samejima M."/>
            <person name="Schmutz J."/>
            <person name="Slot J.C."/>
            <person name="St John F."/>
            <person name="Stenlid J."/>
            <person name="Sun H."/>
            <person name="Sun S."/>
            <person name="Syed K."/>
            <person name="Tsang A."/>
            <person name="Wiebenga A."/>
            <person name="Young D."/>
            <person name="Pisabarro A."/>
            <person name="Eastwood D.C."/>
            <person name="Martin F."/>
            <person name="Cullen D."/>
            <person name="Grigoriev I.V."/>
            <person name="Hibbett D.S."/>
        </authorList>
    </citation>
    <scope>NUCLEOTIDE SEQUENCE [LARGE SCALE GENOMIC DNA]</scope>
    <source>
        <strain evidence="4">FP-91666</strain>
    </source>
</reference>
<dbReference type="GeneID" id="18799174"/>
<evidence type="ECO:0000256" key="1">
    <source>
        <dbReference type="SAM" id="Coils"/>
    </source>
</evidence>
<organism evidence="3 4">
    <name type="scientific">Stereum hirsutum (strain FP-91666)</name>
    <name type="common">White-rot fungus</name>
    <dbReference type="NCBI Taxonomy" id="721885"/>
    <lineage>
        <taxon>Eukaryota</taxon>
        <taxon>Fungi</taxon>
        <taxon>Dikarya</taxon>
        <taxon>Basidiomycota</taxon>
        <taxon>Agaricomycotina</taxon>
        <taxon>Agaricomycetes</taxon>
        <taxon>Russulales</taxon>
        <taxon>Stereaceae</taxon>
        <taxon>Stereum</taxon>
    </lineage>
</organism>
<gene>
    <name evidence="3" type="ORF">STEHIDRAFT_143202</name>
</gene>
<accession>R7RVU8</accession>
<feature type="region of interest" description="Disordered" evidence="2">
    <location>
        <begin position="880"/>
        <end position="916"/>
    </location>
</feature>
<feature type="compositionally biased region" description="Pro residues" evidence="2">
    <location>
        <begin position="555"/>
        <end position="571"/>
    </location>
</feature>
<evidence type="ECO:0000256" key="2">
    <source>
        <dbReference type="SAM" id="MobiDB-lite"/>
    </source>
</evidence>
<name>R7RVU8_STEHR</name>
<feature type="region of interest" description="Disordered" evidence="2">
    <location>
        <begin position="1"/>
        <end position="81"/>
    </location>
</feature>
<keyword evidence="4" id="KW-1185">Reference proteome</keyword>
<feature type="coiled-coil region" evidence="1">
    <location>
        <begin position="231"/>
        <end position="336"/>
    </location>
</feature>
<dbReference type="Proteomes" id="UP000053927">
    <property type="component" value="Unassembled WGS sequence"/>
</dbReference>
<feature type="region of interest" description="Disordered" evidence="2">
    <location>
        <begin position="519"/>
        <end position="642"/>
    </location>
</feature>
<dbReference type="KEGG" id="shs:STEHIDRAFT_143202"/>
<feature type="compositionally biased region" description="Low complexity" evidence="2">
    <location>
        <begin position="628"/>
        <end position="639"/>
    </location>
</feature>
<proteinExistence type="predicted"/>
<feature type="compositionally biased region" description="Basic and acidic residues" evidence="2">
    <location>
        <begin position="360"/>
        <end position="369"/>
    </location>
</feature>